<gene>
    <name evidence="6" type="ORF">SAMN04488558_10444</name>
</gene>
<dbReference type="PANTHER" id="PTHR30514:SF21">
    <property type="entry name" value="RPIR-FAMILY TRANSCRIPTIONAL REGULATOR"/>
    <property type="match status" value="1"/>
</dbReference>
<keyword evidence="7" id="KW-1185">Reference proteome</keyword>
<dbReference type="Gene3D" id="1.10.10.10">
    <property type="entry name" value="Winged helix-like DNA-binding domain superfamily/Winged helix DNA-binding domain"/>
    <property type="match status" value="1"/>
</dbReference>
<keyword evidence="1" id="KW-0805">Transcription regulation</keyword>
<dbReference type="InterPro" id="IPR035472">
    <property type="entry name" value="RpiR-like_SIS"/>
</dbReference>
<dbReference type="GO" id="GO:1901135">
    <property type="term" value="P:carbohydrate derivative metabolic process"/>
    <property type="evidence" value="ECO:0007669"/>
    <property type="project" value="InterPro"/>
</dbReference>
<dbReference type="GO" id="GO:0097367">
    <property type="term" value="F:carbohydrate derivative binding"/>
    <property type="evidence" value="ECO:0007669"/>
    <property type="project" value="InterPro"/>
</dbReference>
<evidence type="ECO:0000313" key="7">
    <source>
        <dbReference type="Proteomes" id="UP000198833"/>
    </source>
</evidence>
<evidence type="ECO:0000256" key="3">
    <source>
        <dbReference type="ARBA" id="ARBA00023163"/>
    </source>
</evidence>
<organism evidence="6 7">
    <name type="scientific">Ignavigranum ruoffiae</name>
    <dbReference type="NCBI Taxonomy" id="89093"/>
    <lineage>
        <taxon>Bacteria</taxon>
        <taxon>Bacillati</taxon>
        <taxon>Bacillota</taxon>
        <taxon>Bacilli</taxon>
        <taxon>Lactobacillales</taxon>
        <taxon>Aerococcaceae</taxon>
        <taxon>Ignavigranum</taxon>
    </lineage>
</organism>
<dbReference type="PROSITE" id="PS51071">
    <property type="entry name" value="HTH_RPIR"/>
    <property type="match status" value="1"/>
</dbReference>
<dbReference type="Pfam" id="PF01418">
    <property type="entry name" value="HTH_6"/>
    <property type="match status" value="1"/>
</dbReference>
<dbReference type="STRING" id="89093.SAMN04488558_10444"/>
<dbReference type="Gene3D" id="3.40.50.10490">
    <property type="entry name" value="Glucose-6-phosphate isomerase like protein, domain 1"/>
    <property type="match status" value="1"/>
</dbReference>
<dbReference type="PANTHER" id="PTHR30514">
    <property type="entry name" value="GLUCOKINASE"/>
    <property type="match status" value="1"/>
</dbReference>
<dbReference type="Pfam" id="PF01380">
    <property type="entry name" value="SIS"/>
    <property type="match status" value="1"/>
</dbReference>
<feature type="domain" description="SIS" evidence="5">
    <location>
        <begin position="108"/>
        <end position="245"/>
    </location>
</feature>
<evidence type="ECO:0000256" key="2">
    <source>
        <dbReference type="ARBA" id="ARBA00023125"/>
    </source>
</evidence>
<dbReference type="InterPro" id="IPR036388">
    <property type="entry name" value="WH-like_DNA-bd_sf"/>
</dbReference>
<dbReference type="OrthoDB" id="3684496at2"/>
<dbReference type="InterPro" id="IPR046348">
    <property type="entry name" value="SIS_dom_sf"/>
</dbReference>
<keyword evidence="3" id="KW-0804">Transcription</keyword>
<dbReference type="InterPro" id="IPR047640">
    <property type="entry name" value="RpiR-like"/>
</dbReference>
<dbReference type="CDD" id="cd05013">
    <property type="entry name" value="SIS_RpiR"/>
    <property type="match status" value="1"/>
</dbReference>
<sequence>MDLKVITKNIPLNSNEERILKYIINNIKEIEGKTLKELSKEVYSSPATIVRLSKKLGYTGYLDLYYFIFHHCNRQDISNPNLQSDTMSPFSITEVDFSQDVKENIATFHKLINDHPHIPIVICATGFSGNVSTYLYKKLLVKGVHVIYSGGEDSSGIIERNIDRLGLFIGISKSGETTTIIDKTNLCHQHQIPTFVITGNQTSALYKLGKYTILVRDDAPYDSQNITYNNFFIRLLFLFELLSDF</sequence>
<evidence type="ECO:0000313" key="6">
    <source>
        <dbReference type="EMBL" id="SEQ00932.1"/>
    </source>
</evidence>
<reference evidence="6 7" key="1">
    <citation type="submission" date="2016-10" db="EMBL/GenBank/DDBJ databases">
        <authorList>
            <person name="de Groot N.N."/>
        </authorList>
    </citation>
    <scope>NUCLEOTIDE SEQUENCE [LARGE SCALE GENOMIC DNA]</scope>
    <source>
        <strain evidence="6 7">DSM 15695</strain>
    </source>
</reference>
<dbReference type="RefSeq" id="WP_092571160.1">
    <property type="nucleotide sequence ID" value="NZ_FOEN01000004.1"/>
</dbReference>
<feature type="domain" description="HTH rpiR-type" evidence="4">
    <location>
        <begin position="1"/>
        <end position="75"/>
    </location>
</feature>
<dbReference type="InterPro" id="IPR000281">
    <property type="entry name" value="HTH_RpiR"/>
</dbReference>
<accession>A0A1H9CIB0</accession>
<dbReference type="Proteomes" id="UP000198833">
    <property type="component" value="Unassembled WGS sequence"/>
</dbReference>
<dbReference type="InterPro" id="IPR009057">
    <property type="entry name" value="Homeodomain-like_sf"/>
</dbReference>
<dbReference type="PROSITE" id="PS51464">
    <property type="entry name" value="SIS"/>
    <property type="match status" value="1"/>
</dbReference>
<dbReference type="SUPFAM" id="SSF53697">
    <property type="entry name" value="SIS domain"/>
    <property type="match status" value="1"/>
</dbReference>
<protein>
    <submittedName>
        <fullName evidence="6">DNA-binding transcriptional regulator, MurR/RpiR family, contains HTH and SIS domains</fullName>
    </submittedName>
</protein>
<dbReference type="GO" id="GO:0003677">
    <property type="term" value="F:DNA binding"/>
    <property type="evidence" value="ECO:0007669"/>
    <property type="project" value="UniProtKB-KW"/>
</dbReference>
<dbReference type="SUPFAM" id="SSF46689">
    <property type="entry name" value="Homeodomain-like"/>
    <property type="match status" value="1"/>
</dbReference>
<dbReference type="InterPro" id="IPR001347">
    <property type="entry name" value="SIS_dom"/>
</dbReference>
<dbReference type="AlphaFoldDB" id="A0A1H9CIB0"/>
<name>A0A1H9CIB0_9LACT</name>
<keyword evidence="2 6" id="KW-0238">DNA-binding</keyword>
<evidence type="ECO:0000259" key="5">
    <source>
        <dbReference type="PROSITE" id="PS51464"/>
    </source>
</evidence>
<dbReference type="EMBL" id="FOEN01000004">
    <property type="protein sequence ID" value="SEQ00932.1"/>
    <property type="molecule type" value="Genomic_DNA"/>
</dbReference>
<dbReference type="GO" id="GO:0003700">
    <property type="term" value="F:DNA-binding transcription factor activity"/>
    <property type="evidence" value="ECO:0007669"/>
    <property type="project" value="InterPro"/>
</dbReference>
<evidence type="ECO:0000259" key="4">
    <source>
        <dbReference type="PROSITE" id="PS51071"/>
    </source>
</evidence>
<evidence type="ECO:0000256" key="1">
    <source>
        <dbReference type="ARBA" id="ARBA00023015"/>
    </source>
</evidence>
<proteinExistence type="predicted"/>